<reference evidence="2 3" key="1">
    <citation type="journal article" date="2013" name="Genome Biol.">
        <title>Comparative genomics of the core and accessory genomes of 48 Sinorhizobium strains comprising five genospecies.</title>
        <authorList>
            <person name="Sugawara M."/>
            <person name="Epstein B."/>
            <person name="Badgley B.D."/>
            <person name="Unno T."/>
            <person name="Xu L."/>
            <person name="Reese J."/>
            <person name="Gyaneshwar P."/>
            <person name="Denny R."/>
            <person name="Mudge J."/>
            <person name="Bharti A.K."/>
            <person name="Farmer A.D."/>
            <person name="May G.D."/>
            <person name="Woodward J.E."/>
            <person name="Medigue C."/>
            <person name="Vallenet D."/>
            <person name="Lajus A."/>
            <person name="Rouy Z."/>
            <person name="Martinez-Vaz B."/>
            <person name="Tiffin P."/>
            <person name="Young N.D."/>
            <person name="Sadowsky M.J."/>
        </authorList>
    </citation>
    <scope>NUCLEOTIDE SEQUENCE [LARGE SCALE GENOMIC DNA]</scope>
    <source>
        <strain evidence="2 3">N6B1</strain>
    </source>
</reference>
<sequence>MKGRLMTIEKGRPTATIAQRAKRELKEYALLSVYLYVCFGALVLYKMAILGSQGVHVSSFGVPVFKALILGKFILLGHAMKLGERYGRLRLVSVIAYKAGLYLLLLIVLSIVEEAIVGLSNGRTIAATLAEVGGAKLPELLATSVVMLLILIPYLASREFAVALGEGRLWDLLLEYRDGLDHGGPAHVAKE</sequence>
<accession>A0AAW9TRL3</accession>
<organism evidence="2 3">
    <name type="scientific">Rhizobium meliloti</name>
    <name type="common">Ensifer meliloti</name>
    <name type="synonym">Sinorhizobium meliloti</name>
    <dbReference type="NCBI Taxonomy" id="382"/>
    <lineage>
        <taxon>Bacteria</taxon>
        <taxon>Pseudomonadati</taxon>
        <taxon>Pseudomonadota</taxon>
        <taxon>Alphaproteobacteria</taxon>
        <taxon>Hyphomicrobiales</taxon>
        <taxon>Rhizobiaceae</taxon>
        <taxon>Sinorhizobium/Ensifer group</taxon>
        <taxon>Sinorhizobium</taxon>
    </lineage>
</organism>
<name>A0AAW9TRL3_RHIML</name>
<gene>
    <name evidence="2" type="ORF">GHK53_20875</name>
</gene>
<proteinExistence type="predicted"/>
<evidence type="ECO:0000256" key="1">
    <source>
        <dbReference type="SAM" id="Phobius"/>
    </source>
</evidence>
<feature type="transmembrane region" description="Helical" evidence="1">
    <location>
        <begin position="28"/>
        <end position="48"/>
    </location>
</feature>
<comment type="caution">
    <text evidence="2">The sequence shown here is derived from an EMBL/GenBank/DDBJ whole genome shotgun (WGS) entry which is preliminary data.</text>
</comment>
<evidence type="ECO:0000313" key="3">
    <source>
        <dbReference type="Proteomes" id="UP000429484"/>
    </source>
</evidence>
<dbReference type="EMBL" id="WISR01000167">
    <property type="protein sequence ID" value="MQW35168.1"/>
    <property type="molecule type" value="Genomic_DNA"/>
</dbReference>
<dbReference type="AlphaFoldDB" id="A0AAW9TRL3"/>
<keyword evidence="1" id="KW-0812">Transmembrane</keyword>
<protein>
    <submittedName>
        <fullName evidence="2">Uncharacterized protein</fullName>
    </submittedName>
</protein>
<keyword evidence="1" id="KW-0472">Membrane</keyword>
<keyword evidence="1" id="KW-1133">Transmembrane helix</keyword>
<feature type="transmembrane region" description="Helical" evidence="1">
    <location>
        <begin position="140"/>
        <end position="156"/>
    </location>
</feature>
<dbReference type="Proteomes" id="UP000429484">
    <property type="component" value="Unassembled WGS sequence"/>
</dbReference>
<feature type="transmembrane region" description="Helical" evidence="1">
    <location>
        <begin position="60"/>
        <end position="80"/>
    </location>
</feature>
<evidence type="ECO:0000313" key="2">
    <source>
        <dbReference type="EMBL" id="MQW35168.1"/>
    </source>
</evidence>